<dbReference type="Proteomes" id="UP000054270">
    <property type="component" value="Unassembled WGS sequence"/>
</dbReference>
<evidence type="ECO:0000313" key="1">
    <source>
        <dbReference type="EMBL" id="KJA27849.1"/>
    </source>
</evidence>
<accession>A0A0D2PAC2</accession>
<sequence length="62" mass="7021">MSKLIWAALFSVLRRIFGAWGFLAIQIGLVEAAMMCILVVSGFKTYNGQTETLRILGRRMRN</sequence>
<evidence type="ECO:0000313" key="2">
    <source>
        <dbReference type="Proteomes" id="UP000054270"/>
    </source>
</evidence>
<dbReference type="AlphaFoldDB" id="A0A0D2PAC2"/>
<keyword evidence="2" id="KW-1185">Reference proteome</keyword>
<gene>
    <name evidence="1" type="ORF">HYPSUDRAFT_35014</name>
</gene>
<name>A0A0D2PAC2_HYPSF</name>
<protein>
    <submittedName>
        <fullName evidence="1">Uncharacterized protein</fullName>
    </submittedName>
</protein>
<reference evidence="2" key="1">
    <citation type="submission" date="2014-04" db="EMBL/GenBank/DDBJ databases">
        <title>Evolutionary Origins and Diversification of the Mycorrhizal Mutualists.</title>
        <authorList>
            <consortium name="DOE Joint Genome Institute"/>
            <consortium name="Mycorrhizal Genomics Consortium"/>
            <person name="Kohler A."/>
            <person name="Kuo A."/>
            <person name="Nagy L.G."/>
            <person name="Floudas D."/>
            <person name="Copeland A."/>
            <person name="Barry K.W."/>
            <person name="Cichocki N."/>
            <person name="Veneault-Fourrey C."/>
            <person name="LaButti K."/>
            <person name="Lindquist E.A."/>
            <person name="Lipzen A."/>
            <person name="Lundell T."/>
            <person name="Morin E."/>
            <person name="Murat C."/>
            <person name="Riley R."/>
            <person name="Ohm R."/>
            <person name="Sun H."/>
            <person name="Tunlid A."/>
            <person name="Henrissat B."/>
            <person name="Grigoriev I.V."/>
            <person name="Hibbett D.S."/>
            <person name="Martin F."/>
        </authorList>
    </citation>
    <scope>NUCLEOTIDE SEQUENCE [LARGE SCALE GENOMIC DNA]</scope>
    <source>
        <strain evidence="2">FD-334 SS-4</strain>
    </source>
</reference>
<organism evidence="1 2">
    <name type="scientific">Hypholoma sublateritium (strain FD-334 SS-4)</name>
    <dbReference type="NCBI Taxonomy" id="945553"/>
    <lineage>
        <taxon>Eukaryota</taxon>
        <taxon>Fungi</taxon>
        <taxon>Dikarya</taxon>
        <taxon>Basidiomycota</taxon>
        <taxon>Agaricomycotina</taxon>
        <taxon>Agaricomycetes</taxon>
        <taxon>Agaricomycetidae</taxon>
        <taxon>Agaricales</taxon>
        <taxon>Agaricineae</taxon>
        <taxon>Strophariaceae</taxon>
        <taxon>Hypholoma</taxon>
    </lineage>
</organism>
<dbReference type="EMBL" id="KN817523">
    <property type="protein sequence ID" value="KJA27849.1"/>
    <property type="molecule type" value="Genomic_DNA"/>
</dbReference>
<proteinExistence type="predicted"/>